<proteinExistence type="predicted"/>
<dbReference type="GO" id="GO:0010181">
    <property type="term" value="F:FMN binding"/>
    <property type="evidence" value="ECO:0007669"/>
    <property type="project" value="InterPro"/>
</dbReference>
<reference evidence="3" key="1">
    <citation type="submission" date="2013-08" db="EMBL/GenBank/DDBJ databases">
        <title>Gene expansion shapes genome architecture in the human pathogen Lichtheimia corymbifera: an evolutionary genomics analysis in the ancient terrestrial Mucorales (Mucoromycotina).</title>
        <authorList>
            <person name="Schwartze V.U."/>
            <person name="Winter S."/>
            <person name="Shelest E."/>
            <person name="Marcet-Houben M."/>
            <person name="Horn F."/>
            <person name="Wehner S."/>
            <person name="Hoffmann K."/>
            <person name="Riege K."/>
            <person name="Sammeth M."/>
            <person name="Nowrousian M."/>
            <person name="Valiante V."/>
            <person name="Linde J."/>
            <person name="Jacobsen I.D."/>
            <person name="Marz M."/>
            <person name="Brakhage A.A."/>
            <person name="Gabaldon T."/>
            <person name="Bocker S."/>
            <person name="Voigt K."/>
        </authorList>
    </citation>
    <scope>NUCLEOTIDE SEQUENCE [LARGE SCALE GENOMIC DNA]</scope>
    <source>
        <strain evidence="3">FSU 9682</strain>
    </source>
</reference>
<dbReference type="AlphaFoldDB" id="A0A068RW55"/>
<accession>A0A068RW55</accession>
<dbReference type="Proteomes" id="UP000027586">
    <property type="component" value="Unassembled WGS sequence"/>
</dbReference>
<dbReference type="InterPro" id="IPR050268">
    <property type="entry name" value="NADH-dep_flavin_reductase"/>
</dbReference>
<dbReference type="PANTHER" id="PTHR30466:SF1">
    <property type="entry name" value="FMN REDUCTASE (NADH) RUTF"/>
    <property type="match status" value="1"/>
</dbReference>
<protein>
    <submittedName>
        <fullName evidence="3">Flavin-dependent reductase subunit-like</fullName>
    </submittedName>
</protein>
<comment type="caution">
    <text evidence="3">The sequence shown here is derived from an EMBL/GenBank/DDBJ whole genome shotgun (WGS) entry which is preliminary data.</text>
</comment>
<dbReference type="VEuPathDB" id="FungiDB:LCOR_05513.1"/>
<dbReference type="Gene3D" id="2.30.110.10">
    <property type="entry name" value="Electron Transport, Fmn-binding Protein, Chain A"/>
    <property type="match status" value="1"/>
</dbReference>
<gene>
    <name evidence="3" type="ORF">LCOR_05513.1</name>
</gene>
<evidence type="ECO:0000313" key="4">
    <source>
        <dbReference type="Proteomes" id="UP000027586"/>
    </source>
</evidence>
<feature type="domain" description="Flavin reductase like" evidence="2">
    <location>
        <begin position="38"/>
        <end position="200"/>
    </location>
</feature>
<organism evidence="3 4">
    <name type="scientific">Lichtheimia corymbifera JMRC:FSU:9682</name>
    <dbReference type="NCBI Taxonomy" id="1263082"/>
    <lineage>
        <taxon>Eukaryota</taxon>
        <taxon>Fungi</taxon>
        <taxon>Fungi incertae sedis</taxon>
        <taxon>Mucoromycota</taxon>
        <taxon>Mucoromycotina</taxon>
        <taxon>Mucoromycetes</taxon>
        <taxon>Mucorales</taxon>
        <taxon>Lichtheimiaceae</taxon>
        <taxon>Lichtheimia</taxon>
    </lineage>
</organism>
<keyword evidence="4" id="KW-1185">Reference proteome</keyword>
<dbReference type="SUPFAM" id="SSF50475">
    <property type="entry name" value="FMN-binding split barrel"/>
    <property type="match status" value="1"/>
</dbReference>
<sequence>MLFFTRCITRSTCQRTFLRSYTTSPPSNVVADEVRKVMRRVPQPVVVVTTSNGGSGEATESIQRRGVTVSSFTPICLHPEPLVSFCVRIPSRASDLLHASGGMVVNILSHEQMQQSVAFSSPNKADQFKDIPFYDDPSTGLPVLMGTLGSMQCKLLKVLELGDHELWITRVTKVDHGVGSKLGRREEAQPLLYYDRMYRSVGEQVFMKEFEDSMDPRLWTHRAHVRMAWNYLKELGKDTATPVIKETIRRHFEMNPSKRQSYHETITSFYIHLVNLAIESPDSNKLQDQDDFFEFMERYPELTDQNAIYQYYSPKMLKSQEARSQFLLPDLKPLPSKLPVEKS</sequence>
<dbReference type="InterPro" id="IPR012349">
    <property type="entry name" value="Split_barrel_FMN-bd"/>
</dbReference>
<name>A0A068RW55_9FUNG</name>
<keyword evidence="1" id="KW-0560">Oxidoreductase</keyword>
<dbReference type="PANTHER" id="PTHR30466">
    <property type="entry name" value="FLAVIN REDUCTASE"/>
    <property type="match status" value="1"/>
</dbReference>
<dbReference type="SMART" id="SM00903">
    <property type="entry name" value="Flavin_Reduct"/>
    <property type="match status" value="1"/>
</dbReference>
<evidence type="ECO:0000313" key="3">
    <source>
        <dbReference type="EMBL" id="CDH54249.1"/>
    </source>
</evidence>
<dbReference type="GO" id="GO:0042602">
    <property type="term" value="F:riboflavin reductase (NADPH) activity"/>
    <property type="evidence" value="ECO:0007669"/>
    <property type="project" value="TreeGrafter"/>
</dbReference>
<dbReference type="EMBL" id="CBTN010000022">
    <property type="protein sequence ID" value="CDH54249.1"/>
    <property type="molecule type" value="Genomic_DNA"/>
</dbReference>
<dbReference type="InterPro" id="IPR002563">
    <property type="entry name" value="Flavin_Rdtase-like_dom"/>
</dbReference>
<evidence type="ECO:0000256" key="1">
    <source>
        <dbReference type="ARBA" id="ARBA00023002"/>
    </source>
</evidence>
<evidence type="ECO:0000259" key="2">
    <source>
        <dbReference type="SMART" id="SM00903"/>
    </source>
</evidence>
<dbReference type="STRING" id="1263082.A0A068RW55"/>
<dbReference type="OrthoDB" id="2015405at2759"/>
<dbReference type="Pfam" id="PF01613">
    <property type="entry name" value="Flavin_Reduct"/>
    <property type="match status" value="1"/>
</dbReference>